<feature type="domain" description="CheC-like protein" evidence="3">
    <location>
        <begin position="122"/>
        <end position="155"/>
    </location>
</feature>
<dbReference type="GO" id="GO:0016787">
    <property type="term" value="F:hydrolase activity"/>
    <property type="evidence" value="ECO:0007669"/>
    <property type="project" value="UniProtKB-KW"/>
</dbReference>
<dbReference type="CDD" id="cd17909">
    <property type="entry name" value="CheC_ClassI"/>
    <property type="match status" value="1"/>
</dbReference>
<proteinExistence type="predicted"/>
<dbReference type="InterPro" id="IPR050992">
    <property type="entry name" value="CheZ_family_phosphatases"/>
</dbReference>
<dbReference type="RefSeq" id="WP_012870051.1">
    <property type="nucleotide sequence ID" value="NC_013522.1"/>
</dbReference>
<feature type="domain" description="CheC-like protein" evidence="3">
    <location>
        <begin position="19"/>
        <end position="54"/>
    </location>
</feature>
<dbReference type="HOGENOM" id="CLU_087860_2_0_0"/>
<dbReference type="EMBL" id="CP001818">
    <property type="protein sequence ID" value="ACZ19540.1"/>
    <property type="molecule type" value="Genomic_DNA"/>
</dbReference>
<sequence length="217" mass="23094">MEEGLGEAMSVDFDSFNSIQMDAIREVGNIGAGNAATALSKLLGRMVDMDVPVAELVSVYEIANHYGSPEDLACGVLIRADGEFSCNIIFLMYEEEASTLADLLISMDLSSMEEEVRMQIRDSALAEVGNIILGAFLNALSSMTGWALPVSVPAVAHDMLGSIMDVVAAMFGIMGDTALLVKTTLKIQDSDAEARGMVIMVPDPGSLEVLLKRLGVL</sequence>
<name>D1B699_THEAS</name>
<dbReference type="SUPFAM" id="SSF103039">
    <property type="entry name" value="CheC-like"/>
    <property type="match status" value="1"/>
</dbReference>
<dbReference type="KEGG" id="tai:Taci_1309"/>
<dbReference type="Pfam" id="PF04509">
    <property type="entry name" value="CheC"/>
    <property type="match status" value="2"/>
</dbReference>
<gene>
    <name evidence="4" type="ordered locus">Taci_1309</name>
</gene>
<dbReference type="PANTHER" id="PTHR43693:SF1">
    <property type="entry name" value="PROTEIN PHOSPHATASE CHEZ"/>
    <property type="match status" value="1"/>
</dbReference>
<dbReference type="eggNOG" id="COG1776">
    <property type="taxonomic scope" value="Bacteria"/>
</dbReference>
<dbReference type="STRING" id="525903.Taci_1309"/>
<keyword evidence="1" id="KW-0145">Chemotaxis</keyword>
<reference evidence="4 5" key="1">
    <citation type="journal article" date="2009" name="Stand. Genomic Sci.">
        <title>Complete genome sequence of Thermanaerovibrio acidaminovorans type strain (Su883).</title>
        <authorList>
            <person name="Chovatia M."/>
            <person name="Sikorski J."/>
            <person name="Schroder M."/>
            <person name="Lapidus A."/>
            <person name="Nolan M."/>
            <person name="Tice H."/>
            <person name="Glavina Del Rio T."/>
            <person name="Copeland A."/>
            <person name="Cheng J.F."/>
            <person name="Lucas S."/>
            <person name="Chen F."/>
            <person name="Bruce D."/>
            <person name="Goodwin L."/>
            <person name="Pitluck S."/>
            <person name="Ivanova N."/>
            <person name="Mavromatis K."/>
            <person name="Ovchinnikova G."/>
            <person name="Pati A."/>
            <person name="Chen A."/>
            <person name="Palaniappan K."/>
            <person name="Land M."/>
            <person name="Hauser L."/>
            <person name="Chang Y.J."/>
            <person name="Jeffries C.D."/>
            <person name="Chain P."/>
            <person name="Saunders E."/>
            <person name="Detter J.C."/>
            <person name="Brettin T."/>
            <person name="Rohde M."/>
            <person name="Goker M."/>
            <person name="Spring S."/>
            <person name="Bristow J."/>
            <person name="Markowitz V."/>
            <person name="Hugenholtz P."/>
            <person name="Kyrpides N.C."/>
            <person name="Klenk H.P."/>
            <person name="Eisen J.A."/>
        </authorList>
    </citation>
    <scope>NUCLEOTIDE SEQUENCE [LARGE SCALE GENOMIC DNA]</scope>
    <source>
        <strain evidence="5">ATCC 49978 / DSM 6589 / Su883</strain>
    </source>
</reference>
<dbReference type="InterPro" id="IPR007597">
    <property type="entry name" value="CheC"/>
</dbReference>
<dbReference type="PANTHER" id="PTHR43693">
    <property type="entry name" value="PROTEIN PHOSPHATASE CHEZ"/>
    <property type="match status" value="1"/>
</dbReference>
<dbReference type="Proteomes" id="UP000002030">
    <property type="component" value="Chromosome"/>
</dbReference>
<dbReference type="AlphaFoldDB" id="D1B699"/>
<protein>
    <submittedName>
        <fullName evidence="4">CheC, inhibitor of MCP methylation</fullName>
    </submittedName>
</protein>
<dbReference type="Gene3D" id="3.40.1550.10">
    <property type="entry name" value="CheC-like"/>
    <property type="match status" value="1"/>
</dbReference>
<dbReference type="GO" id="GO:0006935">
    <property type="term" value="P:chemotaxis"/>
    <property type="evidence" value="ECO:0007669"/>
    <property type="project" value="UniProtKB-KW"/>
</dbReference>
<evidence type="ECO:0000256" key="2">
    <source>
        <dbReference type="ARBA" id="ARBA00022801"/>
    </source>
</evidence>
<keyword evidence="2" id="KW-0378">Hydrolase</keyword>
<organism evidence="4 5">
    <name type="scientific">Thermanaerovibrio acidaminovorans (strain ATCC 49978 / DSM 6589 / Su883)</name>
    <name type="common">Selenomonas acidaminovorans</name>
    <dbReference type="NCBI Taxonomy" id="525903"/>
    <lineage>
        <taxon>Bacteria</taxon>
        <taxon>Thermotogati</taxon>
        <taxon>Synergistota</taxon>
        <taxon>Synergistia</taxon>
        <taxon>Synergistales</taxon>
        <taxon>Synergistaceae</taxon>
        <taxon>Thermanaerovibrio</taxon>
    </lineage>
</organism>
<evidence type="ECO:0000256" key="1">
    <source>
        <dbReference type="ARBA" id="ARBA00022500"/>
    </source>
</evidence>
<dbReference type="PATRIC" id="fig|525903.6.peg.1310"/>
<accession>D1B699</accession>
<keyword evidence="5" id="KW-1185">Reference proteome</keyword>
<dbReference type="InterPro" id="IPR028976">
    <property type="entry name" value="CheC-like_sf"/>
</dbReference>
<dbReference type="OrthoDB" id="9812187at2"/>
<evidence type="ECO:0000313" key="5">
    <source>
        <dbReference type="Proteomes" id="UP000002030"/>
    </source>
</evidence>
<evidence type="ECO:0000313" key="4">
    <source>
        <dbReference type="EMBL" id="ACZ19540.1"/>
    </source>
</evidence>
<evidence type="ECO:0000259" key="3">
    <source>
        <dbReference type="Pfam" id="PF04509"/>
    </source>
</evidence>
<dbReference type="EnsemblBacteria" id="ACZ19540">
    <property type="protein sequence ID" value="ACZ19540"/>
    <property type="gene ID" value="Taci_1309"/>
</dbReference>